<accession>A0A3M0GH55</accession>
<dbReference type="SUPFAM" id="SSF53756">
    <property type="entry name" value="UDP-Glycosyltransferase/glycogen phosphorylase"/>
    <property type="match status" value="1"/>
</dbReference>
<evidence type="ECO:0000313" key="2">
    <source>
        <dbReference type="Proteomes" id="UP000281985"/>
    </source>
</evidence>
<keyword evidence="2" id="KW-1185">Reference proteome</keyword>
<dbReference type="AlphaFoldDB" id="A0A3M0GH55"/>
<name>A0A3M0GH55_9FLAO</name>
<dbReference type="OrthoDB" id="1094459at2"/>
<reference evidence="1 2" key="1">
    <citation type="submission" date="2018-10" db="EMBL/GenBank/DDBJ databases">
        <title>Dokdonia luteus sp. nov., isolated from sea water.</title>
        <authorList>
            <person name="Zhou L.Y."/>
            <person name="Du Z.J."/>
        </authorList>
    </citation>
    <scope>NUCLEOTIDE SEQUENCE [LARGE SCALE GENOMIC DNA]</scope>
    <source>
        <strain evidence="1 2">SH27</strain>
    </source>
</reference>
<dbReference type="EMBL" id="REFV01000005">
    <property type="protein sequence ID" value="RMB60469.1"/>
    <property type="molecule type" value="Genomic_DNA"/>
</dbReference>
<comment type="caution">
    <text evidence="1">The sequence shown here is derived from an EMBL/GenBank/DDBJ whole genome shotgun (WGS) entry which is preliminary data.</text>
</comment>
<dbReference type="Proteomes" id="UP000281985">
    <property type="component" value="Unassembled WGS sequence"/>
</dbReference>
<gene>
    <name evidence="1" type="ORF">EAX61_06510</name>
</gene>
<evidence type="ECO:0000313" key="1">
    <source>
        <dbReference type="EMBL" id="RMB60469.1"/>
    </source>
</evidence>
<proteinExistence type="predicted"/>
<dbReference type="RefSeq" id="WP_121916873.1">
    <property type="nucleotide sequence ID" value="NZ_REFV01000005.1"/>
</dbReference>
<organism evidence="1 2">
    <name type="scientific">Dokdonia sinensis</name>
    <dbReference type="NCBI Taxonomy" id="2479847"/>
    <lineage>
        <taxon>Bacteria</taxon>
        <taxon>Pseudomonadati</taxon>
        <taxon>Bacteroidota</taxon>
        <taxon>Flavobacteriia</taxon>
        <taxon>Flavobacteriales</taxon>
        <taxon>Flavobacteriaceae</taxon>
        <taxon>Dokdonia</taxon>
    </lineage>
</organism>
<protein>
    <recommendedName>
        <fullName evidence="3">Glycosyltransferase family 1 protein</fullName>
    </recommendedName>
</protein>
<evidence type="ECO:0008006" key="3">
    <source>
        <dbReference type="Google" id="ProtNLM"/>
    </source>
</evidence>
<sequence>MPKKKLHIISFGNPYPPQYGGAIDVYYKLQALSALGVTIYLHYFDNKETEKEHLELYCEQVFFYKKKSNILFLLSKTPYAVLARRNEALIKNLKKIDAPILIEGTQCSWILNDKSFTSRQLYVRAHNIEENYYKGLANSENNKILRLIYRSQAKKMRNFETHFNNVEGIFTLSKFEQAYFKNRYHTESAYIPVFHGNSDSAILDGQGNYALYHGDLSSADNLRAAIFFINLFRNIDFPLVIAGNYSSDLERMVEKIDNVRLEKIKDNKHLDRLLSGAHINVIKSFQQSGTKLKLVNSLFKSRFCIINENVVDDPRIVKLCEVASSKEQFIELVEKLRATHFSDGGRREVLNAVYSNKSNAQKIIEKIF</sequence>